<keyword evidence="2 8" id="KW-0645">Protease</keyword>
<feature type="domain" description="Metalloprotease TldD/E C-terminal" evidence="6">
    <location>
        <begin position="237"/>
        <end position="470"/>
    </location>
</feature>
<dbReference type="PANTHER" id="PTHR30624">
    <property type="entry name" value="UNCHARACTERIZED PROTEIN TLDD AND PMBA"/>
    <property type="match status" value="1"/>
</dbReference>
<accession>A0A858PX73</accession>
<evidence type="ECO:0000259" key="7">
    <source>
        <dbReference type="Pfam" id="PF19290"/>
    </source>
</evidence>
<sequence>MEGLDIEKVFYAHAEKDKLQALIKDTLCSADGGELFLELCHSESISIEDGIIKSADFNFRKGFGLRAFSDGVVSMVCSSEICYEDICKAAAMVKGAGKGAGHIVNLNSGVERKLYSSASPVSEVPFVDKVEILQNIDAYCRSANPHVVQVKASISTQWQVVQIIGGDGNTIGDVRPLVRLDVYVLVEKGGRKEYGRGGHGGRDSCSKFFLGGQWKKVADEALRQSSVNLEAVAAPAGEIAVVLGPGFPGVLLHEAVGHGLESDFNRKKVSAFSDAMGKRVAAKGITVVDDGTMQGRRGSLNVDDEGTTSGYNVLIEDGVLVSYMHDNMNSKIMGVKSTGNGRRENYRSMVMPRMTNTYMLPGEYSPQEIISSVKRGIYAADFGGGQVDITSGQFVFSASESYMIEDGKIGQPLKGATLVGNGPEILHRVSMVGNDLALDAGTGTCSKNGQSIPVCVGQPTLKIDLITVGGTAMGA</sequence>
<dbReference type="KEGG" id="aplt:ANPL_00275"/>
<evidence type="ECO:0000313" key="9">
    <source>
        <dbReference type="Proteomes" id="UP000500930"/>
    </source>
</evidence>
<protein>
    <submittedName>
        <fullName evidence="8">Metalloprotease TldD</fullName>
    </submittedName>
</protein>
<dbReference type="InterPro" id="IPR025502">
    <property type="entry name" value="TldD"/>
</dbReference>
<evidence type="ECO:0000259" key="5">
    <source>
        <dbReference type="Pfam" id="PF01523"/>
    </source>
</evidence>
<keyword evidence="4 8" id="KW-0482">Metalloprotease</keyword>
<keyword evidence="9" id="KW-1185">Reference proteome</keyword>
<dbReference type="EMBL" id="CP046391">
    <property type="protein sequence ID" value="QJC27179.1"/>
    <property type="molecule type" value="Genomic_DNA"/>
</dbReference>
<feature type="domain" description="Metalloprotease TldD/E central" evidence="7">
    <location>
        <begin position="120"/>
        <end position="228"/>
    </location>
</feature>
<dbReference type="InterPro" id="IPR002510">
    <property type="entry name" value="Metalloprtase-TldD/E_N"/>
</dbReference>
<comment type="similarity">
    <text evidence="1">Belongs to the peptidase U62 family.</text>
</comment>
<dbReference type="InterPro" id="IPR035068">
    <property type="entry name" value="TldD/PmbA_N"/>
</dbReference>
<dbReference type="Pfam" id="PF01523">
    <property type="entry name" value="PmbA_TldD_1st"/>
    <property type="match status" value="1"/>
</dbReference>
<evidence type="ECO:0000259" key="6">
    <source>
        <dbReference type="Pfam" id="PF19289"/>
    </source>
</evidence>
<dbReference type="GO" id="GO:0006508">
    <property type="term" value="P:proteolysis"/>
    <property type="evidence" value="ECO:0007669"/>
    <property type="project" value="UniProtKB-KW"/>
</dbReference>
<dbReference type="PIRSF" id="PIRSF004919">
    <property type="entry name" value="TldD"/>
    <property type="match status" value="1"/>
</dbReference>
<dbReference type="InterPro" id="IPR045569">
    <property type="entry name" value="Metalloprtase-TldD/E_C"/>
</dbReference>
<evidence type="ECO:0000313" key="8">
    <source>
        <dbReference type="EMBL" id="QJC27179.1"/>
    </source>
</evidence>
<gene>
    <name evidence="8" type="primary">tldD</name>
    <name evidence="8" type="ORF">ANPL_00275</name>
</gene>
<evidence type="ECO:0000256" key="2">
    <source>
        <dbReference type="ARBA" id="ARBA00022670"/>
    </source>
</evidence>
<feature type="domain" description="Metalloprotease TldD/E N-terminal" evidence="5">
    <location>
        <begin position="34"/>
        <end position="91"/>
    </location>
</feature>
<dbReference type="InterPro" id="IPR051463">
    <property type="entry name" value="Peptidase_U62_metallo"/>
</dbReference>
<dbReference type="Proteomes" id="UP000500930">
    <property type="component" value="Chromosome"/>
</dbReference>
<organism evidence="8 9">
    <name type="scientific">Anaplasma platys</name>
    <dbReference type="NCBI Taxonomy" id="949"/>
    <lineage>
        <taxon>Bacteria</taxon>
        <taxon>Pseudomonadati</taxon>
        <taxon>Pseudomonadota</taxon>
        <taxon>Alphaproteobacteria</taxon>
        <taxon>Rickettsiales</taxon>
        <taxon>Anaplasmataceae</taxon>
        <taxon>Anaplasma</taxon>
    </lineage>
</organism>
<reference evidence="8 9" key="1">
    <citation type="journal article" date="2020" name="Pathogens">
        <title>First Whole Genome Sequence of Anaplasma platys, an Obligate Intracellular Rickettsial Pathogen of Dogs.</title>
        <authorList>
            <person name="Llanes A."/>
            <person name="Rajeev S."/>
        </authorList>
    </citation>
    <scope>NUCLEOTIDE SEQUENCE [LARGE SCALE GENOMIC DNA]</scope>
    <source>
        <strain evidence="8 9">S3</strain>
    </source>
</reference>
<dbReference type="Pfam" id="PF19290">
    <property type="entry name" value="PmbA_TldD_2nd"/>
    <property type="match status" value="1"/>
</dbReference>
<evidence type="ECO:0000256" key="3">
    <source>
        <dbReference type="ARBA" id="ARBA00022801"/>
    </source>
</evidence>
<dbReference type="RefSeq" id="WP_169192838.1">
    <property type="nucleotide sequence ID" value="NZ_CP046391.1"/>
</dbReference>
<dbReference type="SUPFAM" id="SSF111283">
    <property type="entry name" value="Putative modulator of DNA gyrase, PmbA/TldD"/>
    <property type="match status" value="1"/>
</dbReference>
<proteinExistence type="inferred from homology"/>
<keyword evidence="3" id="KW-0378">Hydrolase</keyword>
<name>A0A858PX73_9RICK</name>
<evidence type="ECO:0000256" key="4">
    <source>
        <dbReference type="ARBA" id="ARBA00023049"/>
    </source>
</evidence>
<dbReference type="PANTHER" id="PTHR30624:SF4">
    <property type="entry name" value="METALLOPROTEASE TLDD"/>
    <property type="match status" value="1"/>
</dbReference>
<dbReference type="AlphaFoldDB" id="A0A858PX73"/>
<dbReference type="InterPro" id="IPR036059">
    <property type="entry name" value="TldD/PmbA_sf"/>
</dbReference>
<dbReference type="Pfam" id="PF19289">
    <property type="entry name" value="PmbA_TldD_3rd"/>
    <property type="match status" value="1"/>
</dbReference>
<dbReference type="GO" id="GO:0005829">
    <property type="term" value="C:cytosol"/>
    <property type="evidence" value="ECO:0007669"/>
    <property type="project" value="TreeGrafter"/>
</dbReference>
<dbReference type="Gene3D" id="3.30.2290.10">
    <property type="entry name" value="PmbA/TldD superfamily"/>
    <property type="match status" value="1"/>
</dbReference>
<dbReference type="GO" id="GO:0008237">
    <property type="term" value="F:metallopeptidase activity"/>
    <property type="evidence" value="ECO:0007669"/>
    <property type="project" value="UniProtKB-KW"/>
</dbReference>
<dbReference type="InterPro" id="IPR045570">
    <property type="entry name" value="Metalloprtase-TldD/E_cen_dom"/>
</dbReference>
<evidence type="ECO:0000256" key="1">
    <source>
        <dbReference type="ARBA" id="ARBA00005836"/>
    </source>
</evidence>